<comment type="subcellular location">
    <subcellularLocation>
        <location evidence="1 7">Bacterial flagellum</location>
    </subcellularLocation>
    <subcellularLocation>
        <location evidence="2 7">Secreted</location>
    </subcellularLocation>
</comment>
<evidence type="ECO:0000259" key="9">
    <source>
        <dbReference type="Pfam" id="PF21158"/>
    </source>
</evidence>
<evidence type="ECO:0000256" key="3">
    <source>
        <dbReference type="ARBA" id="ARBA00009677"/>
    </source>
</evidence>
<evidence type="ECO:0000256" key="1">
    <source>
        <dbReference type="ARBA" id="ARBA00004365"/>
    </source>
</evidence>
<dbReference type="InterPro" id="IPR002371">
    <property type="entry name" value="FlgK"/>
</dbReference>
<keyword evidence="6 7" id="KW-0975">Bacterial flagellum</keyword>
<evidence type="ECO:0000256" key="4">
    <source>
        <dbReference type="ARBA" id="ARBA00016244"/>
    </source>
</evidence>
<accession>A0ABX2G6X0</accession>
<evidence type="ECO:0000256" key="6">
    <source>
        <dbReference type="ARBA" id="ARBA00023143"/>
    </source>
</evidence>
<dbReference type="EMBL" id="JABSNM010000023">
    <property type="protein sequence ID" value="NRT58081.1"/>
    <property type="molecule type" value="Genomic_DNA"/>
</dbReference>
<proteinExistence type="inferred from homology"/>
<dbReference type="Pfam" id="PF21158">
    <property type="entry name" value="flgK_1st_1"/>
    <property type="match status" value="1"/>
</dbReference>
<keyword evidence="11" id="KW-0969">Cilium</keyword>
<dbReference type="Proteomes" id="UP001516061">
    <property type="component" value="Unassembled WGS sequence"/>
</dbReference>
<sequence>MSTSTLMNMSVQAMFAAQAQMATAGHNIVNASVQGYSRQTVKLGTMAGENTPVGYIGRGVEVTSIERAVNGFLGGQVIQTQSQAAADTTRAGLLQQLEGAYGLGKEGLGQATADLYASFSDLAASPKDESVREVVIGKAQELTSRFRATGSQIEQMQEATLSQVEDEVSLVNGLTAKIATLNGKLAGTGSEVNQPNDLLDQRDQLIKELSQHVEISRVDNRGADGKNDGTVSLFVAGGQSLVLGNDSRKLGTTTSSGSPRTISLTIASSDTERPLDAASIGGGNLGGLLRFQNEDLPEARSQLGMLATVLADTINTQHVQGTDLNGAAGGDLLKVGAASVKPDDDNARNAAGQPATTVQITRIAGQGGALKASDYTLRVDPTDSSLYQVTRLSDSTVFSGLASGSVVDGFRFDVGGESMAAGDRFTLQPVSQAAQDANVAITDARKLAAAGGSAAGSGNANALKLQALATAKTFEGRSFTDAHSRMVADLGVKVQRAESDADASTKVADRLTEQVVSETGVNLEEEAARLMQFQQNYQVATKVLTTAQKIFDTILSIMN</sequence>
<dbReference type="Pfam" id="PF22638">
    <property type="entry name" value="FlgK_D1"/>
    <property type="match status" value="1"/>
</dbReference>
<evidence type="ECO:0000256" key="2">
    <source>
        <dbReference type="ARBA" id="ARBA00004613"/>
    </source>
</evidence>
<name>A0ABX2G6X0_9BURK</name>
<dbReference type="NCBIfam" id="TIGR02492">
    <property type="entry name" value="flgK_ends"/>
    <property type="match status" value="1"/>
</dbReference>
<evidence type="ECO:0000313" key="11">
    <source>
        <dbReference type="EMBL" id="NRT58081.1"/>
    </source>
</evidence>
<dbReference type="SUPFAM" id="SSF64518">
    <property type="entry name" value="Phase 1 flagellin"/>
    <property type="match status" value="1"/>
</dbReference>
<dbReference type="Pfam" id="PF06429">
    <property type="entry name" value="Flg_bbr_C"/>
    <property type="match status" value="1"/>
</dbReference>
<evidence type="ECO:0000313" key="12">
    <source>
        <dbReference type="Proteomes" id="UP001516061"/>
    </source>
</evidence>
<organism evidence="11 12">
    <name type="scientific">Sphaerotilus uruguayifluvii</name>
    <dbReference type="NCBI Taxonomy" id="2735897"/>
    <lineage>
        <taxon>Bacteria</taxon>
        <taxon>Pseudomonadati</taxon>
        <taxon>Pseudomonadota</taxon>
        <taxon>Betaproteobacteria</taxon>
        <taxon>Burkholderiales</taxon>
        <taxon>Sphaerotilaceae</taxon>
        <taxon>Sphaerotilus</taxon>
    </lineage>
</organism>
<keyword evidence="5 7" id="KW-0964">Secreted</keyword>
<comment type="caution">
    <text evidence="11">The sequence shown here is derived from an EMBL/GenBank/DDBJ whole genome shotgun (WGS) entry which is preliminary data.</text>
</comment>
<keyword evidence="11" id="KW-0282">Flagellum</keyword>
<evidence type="ECO:0000256" key="7">
    <source>
        <dbReference type="RuleBase" id="RU362065"/>
    </source>
</evidence>
<gene>
    <name evidence="7" type="primary">flgK</name>
    <name evidence="11" type="ORF">HNQ01_003847</name>
</gene>
<dbReference type="PANTHER" id="PTHR30033">
    <property type="entry name" value="FLAGELLAR HOOK-ASSOCIATED PROTEIN 1"/>
    <property type="match status" value="1"/>
</dbReference>
<keyword evidence="12" id="KW-1185">Reference proteome</keyword>
<comment type="similarity">
    <text evidence="3 7">Belongs to the flagella basal body rod proteins family.</text>
</comment>
<dbReference type="InterPro" id="IPR010930">
    <property type="entry name" value="Flg_bb/hook_C_dom"/>
</dbReference>
<dbReference type="PRINTS" id="PR01005">
    <property type="entry name" value="FLGHOOKAP1"/>
</dbReference>
<keyword evidence="11" id="KW-0966">Cell projection</keyword>
<protein>
    <recommendedName>
        <fullName evidence="4 7">Flagellar hook-associated protein 1</fullName>
        <shortName evidence="7">HAP1</shortName>
    </recommendedName>
</protein>
<evidence type="ECO:0000259" key="10">
    <source>
        <dbReference type="Pfam" id="PF22638"/>
    </source>
</evidence>
<feature type="domain" description="Flagellar hook-associated protein FlgK helical" evidence="10">
    <location>
        <begin position="94"/>
        <end position="332"/>
    </location>
</feature>
<dbReference type="InterPro" id="IPR053927">
    <property type="entry name" value="FlgK_helical"/>
</dbReference>
<feature type="domain" description="Flagellar basal-body/hook protein C-terminal" evidence="8">
    <location>
        <begin position="515"/>
        <end position="556"/>
    </location>
</feature>
<feature type="domain" description="Flagellar hook-associated protein 1 D2-like" evidence="9">
    <location>
        <begin position="356"/>
        <end position="429"/>
    </location>
</feature>
<evidence type="ECO:0000256" key="5">
    <source>
        <dbReference type="ARBA" id="ARBA00022525"/>
    </source>
</evidence>
<dbReference type="PANTHER" id="PTHR30033:SF1">
    <property type="entry name" value="FLAGELLAR HOOK-ASSOCIATED PROTEIN 1"/>
    <property type="match status" value="1"/>
</dbReference>
<dbReference type="InterPro" id="IPR049119">
    <property type="entry name" value="FlgK_D2-like"/>
</dbReference>
<dbReference type="RefSeq" id="WP_173807107.1">
    <property type="nucleotide sequence ID" value="NZ_JABSNM010000023.1"/>
</dbReference>
<reference evidence="11 12" key="1">
    <citation type="submission" date="2020-05" db="EMBL/GenBank/DDBJ databases">
        <title>Genomic Encyclopedia of Type Strains, Phase IV (KMG-V): Genome sequencing to study the core and pangenomes of soil and plant-associated prokaryotes.</title>
        <authorList>
            <person name="Whitman W."/>
        </authorList>
    </citation>
    <scope>NUCLEOTIDE SEQUENCE [LARGE SCALE GENOMIC DNA]</scope>
    <source>
        <strain evidence="11 12">C29</strain>
    </source>
</reference>
<evidence type="ECO:0000259" key="8">
    <source>
        <dbReference type="Pfam" id="PF06429"/>
    </source>
</evidence>